<dbReference type="CDD" id="cd00170">
    <property type="entry name" value="SEC14"/>
    <property type="match status" value="1"/>
</dbReference>
<dbReference type="PRINTS" id="PR00180">
    <property type="entry name" value="CRETINALDHBP"/>
</dbReference>
<dbReference type="Gene3D" id="1.20.5.1200">
    <property type="entry name" value="Alpha-tocopherol transfer"/>
    <property type="match status" value="1"/>
</dbReference>
<protein>
    <submittedName>
        <fullName evidence="2">CRAL_TRIO_N</fullName>
    </submittedName>
</protein>
<dbReference type="InterPro" id="IPR036273">
    <property type="entry name" value="CRAL/TRIO_N_dom_sf"/>
</dbReference>
<dbReference type="SMART" id="SM00516">
    <property type="entry name" value="SEC14"/>
    <property type="match status" value="1"/>
</dbReference>
<dbReference type="Pfam" id="PF00650">
    <property type="entry name" value="CRAL_TRIO"/>
    <property type="match status" value="1"/>
</dbReference>
<evidence type="ECO:0000313" key="3">
    <source>
        <dbReference type="Proteomes" id="UP001307889"/>
    </source>
</evidence>
<dbReference type="Gene3D" id="1.10.8.20">
    <property type="entry name" value="N-terminal domain of phosphatidylinositol transfer protein sec14p"/>
    <property type="match status" value="1"/>
</dbReference>
<dbReference type="PROSITE" id="PS50191">
    <property type="entry name" value="CRAL_TRIO"/>
    <property type="match status" value="1"/>
</dbReference>
<dbReference type="EMBL" id="AP028909">
    <property type="protein sequence ID" value="BES89584.1"/>
    <property type="molecule type" value="Genomic_DNA"/>
</dbReference>
<evidence type="ECO:0000313" key="2">
    <source>
        <dbReference type="EMBL" id="BES89584.1"/>
    </source>
</evidence>
<dbReference type="SUPFAM" id="SSF46938">
    <property type="entry name" value="CRAL/TRIO N-terminal domain"/>
    <property type="match status" value="1"/>
</dbReference>
<dbReference type="InterPro" id="IPR001251">
    <property type="entry name" value="CRAL-TRIO_dom"/>
</dbReference>
<sequence>MIFVSDLTDDELTVLRSDLEAVFRANSDPTDLPKDLRLAAEKELNEEPDKMKANIKALKQLIEDEEGLKARAEDLFLAAFLRGKKHDVTKAFQCLKNFYDFKSRYSEMYKFILPTTHPKVFAQNHMGNIAPLDRKGRKIFFIVPARFNIDEIPMIETFKMGTSIFELMLHDLTLQVSGTIIIFDMANLSLIMQARMATPTLAWHLCMLVQDKIPMRVKAIHIVNQPFYFSACFAVFKPFLKKKIRKRVFMHGTDLESLHKHIDPENLPVEYGGSRPPFSSQLTTTIIQLNESKYEEWSKYGYNKL</sequence>
<keyword evidence="3" id="KW-1185">Reference proteome</keyword>
<reference evidence="2 3" key="1">
    <citation type="submission" date="2023-09" db="EMBL/GenBank/DDBJ databases">
        <title>Nesidiocoris tenuis whole genome shotgun sequence.</title>
        <authorList>
            <person name="Shibata T."/>
            <person name="Shimoda M."/>
            <person name="Kobayashi T."/>
            <person name="Uehara T."/>
        </authorList>
    </citation>
    <scope>NUCLEOTIDE SEQUENCE [LARGE SCALE GENOMIC DNA]</scope>
    <source>
        <strain evidence="2 3">Japan</strain>
    </source>
</reference>
<gene>
    <name evidence="2" type="ORF">NTJ_02391</name>
</gene>
<accession>A0ABN7AE03</accession>
<proteinExistence type="predicted"/>
<organism evidence="2 3">
    <name type="scientific">Nesidiocoris tenuis</name>
    <dbReference type="NCBI Taxonomy" id="355587"/>
    <lineage>
        <taxon>Eukaryota</taxon>
        <taxon>Metazoa</taxon>
        <taxon>Ecdysozoa</taxon>
        <taxon>Arthropoda</taxon>
        <taxon>Hexapoda</taxon>
        <taxon>Insecta</taxon>
        <taxon>Pterygota</taxon>
        <taxon>Neoptera</taxon>
        <taxon>Paraneoptera</taxon>
        <taxon>Hemiptera</taxon>
        <taxon>Heteroptera</taxon>
        <taxon>Panheteroptera</taxon>
        <taxon>Cimicomorpha</taxon>
        <taxon>Miridae</taxon>
        <taxon>Dicyphina</taxon>
        <taxon>Nesidiocoris</taxon>
    </lineage>
</organism>
<dbReference type="Gene3D" id="3.40.525.10">
    <property type="entry name" value="CRAL-TRIO lipid binding domain"/>
    <property type="match status" value="1"/>
</dbReference>
<dbReference type="Proteomes" id="UP001307889">
    <property type="component" value="Chromosome 1"/>
</dbReference>
<dbReference type="SUPFAM" id="SSF52087">
    <property type="entry name" value="CRAL/TRIO domain"/>
    <property type="match status" value="1"/>
</dbReference>
<dbReference type="PANTHER" id="PTHR10174">
    <property type="entry name" value="ALPHA-TOCOPHEROL TRANSFER PROTEIN-RELATED"/>
    <property type="match status" value="1"/>
</dbReference>
<evidence type="ECO:0000259" key="1">
    <source>
        <dbReference type="PROSITE" id="PS50191"/>
    </source>
</evidence>
<feature type="domain" description="CRAL-TRIO" evidence="1">
    <location>
        <begin position="117"/>
        <end position="279"/>
    </location>
</feature>
<dbReference type="PANTHER" id="PTHR10174:SF130">
    <property type="entry name" value="ALPHA-TOCOPHEROL TRANSFER PROTEIN-LIKE"/>
    <property type="match status" value="1"/>
</dbReference>
<name>A0ABN7AE03_9HEMI</name>
<dbReference type="InterPro" id="IPR036865">
    <property type="entry name" value="CRAL-TRIO_dom_sf"/>
</dbReference>